<dbReference type="SUPFAM" id="SSF53335">
    <property type="entry name" value="S-adenosyl-L-methionine-dependent methyltransferases"/>
    <property type="match status" value="1"/>
</dbReference>
<evidence type="ECO:0000259" key="1">
    <source>
        <dbReference type="Pfam" id="PF05050"/>
    </source>
</evidence>
<name>A0A7X2NHQ9_9CLOT</name>
<dbReference type="InterPro" id="IPR029063">
    <property type="entry name" value="SAM-dependent_MTases_sf"/>
</dbReference>
<organism evidence="2 3">
    <name type="scientific">Clostridium porci</name>
    <dbReference type="NCBI Taxonomy" id="2605778"/>
    <lineage>
        <taxon>Bacteria</taxon>
        <taxon>Bacillati</taxon>
        <taxon>Bacillota</taxon>
        <taxon>Clostridia</taxon>
        <taxon>Eubacteriales</taxon>
        <taxon>Clostridiaceae</taxon>
        <taxon>Clostridium</taxon>
    </lineage>
</organism>
<dbReference type="Proteomes" id="UP000429958">
    <property type="component" value="Unassembled WGS sequence"/>
</dbReference>
<sequence length="323" mass="37456">MIQYTKMQDIEYLKDNYDYLVGWGVGRDEFLGRYNPSLYHLDYMIDGRDHCVGQIKCGMKISPKSVLNEIKDKGTICFIIYPNPELEIIQQIQEFVTDFSVIVSRLVNCGEMVSKLSFSTDNEDRILLNAIKCMKVERPYYVDIGVCHPVIRNNTYLFYHEGYTEGVLIEPNPIMCGLAELYRPKNKIVKIGACGGEGGTMQYYQSSVSAYTGYNTFDKELALKRGFDLQNGLDIPVHNINQIFEENCVRCPDVIDIDTEGMDFELLQALDTERFRVKLICTEICTSDDEFDDMMKKKRYIHFMRTSENGIYLAEEYIDKFHR</sequence>
<proteinExistence type="predicted"/>
<dbReference type="GO" id="GO:0008168">
    <property type="term" value="F:methyltransferase activity"/>
    <property type="evidence" value="ECO:0007669"/>
    <property type="project" value="UniProtKB-KW"/>
</dbReference>
<dbReference type="EMBL" id="VUMD01000001">
    <property type="protein sequence ID" value="MSS35117.1"/>
    <property type="molecule type" value="Genomic_DNA"/>
</dbReference>
<comment type="caution">
    <text evidence="2">The sequence shown here is derived from an EMBL/GenBank/DDBJ whole genome shotgun (WGS) entry which is preliminary data.</text>
</comment>
<reference evidence="2 3" key="1">
    <citation type="submission" date="2019-08" db="EMBL/GenBank/DDBJ databases">
        <title>In-depth cultivation of the pig gut microbiome towards novel bacterial diversity and tailored functional studies.</title>
        <authorList>
            <person name="Wylensek D."/>
            <person name="Hitch T.C.A."/>
            <person name="Clavel T."/>
        </authorList>
    </citation>
    <scope>NUCLEOTIDE SEQUENCE [LARGE SCALE GENOMIC DNA]</scope>
    <source>
        <strain evidence="2 3">WCA-389-WT-23D1</strain>
    </source>
</reference>
<dbReference type="Gene3D" id="3.40.50.150">
    <property type="entry name" value="Vaccinia Virus protein VP39"/>
    <property type="match status" value="1"/>
</dbReference>
<evidence type="ECO:0000313" key="2">
    <source>
        <dbReference type="EMBL" id="MSS35117.1"/>
    </source>
</evidence>
<dbReference type="GO" id="GO:0032259">
    <property type="term" value="P:methylation"/>
    <property type="evidence" value="ECO:0007669"/>
    <property type="project" value="UniProtKB-KW"/>
</dbReference>
<keyword evidence="2" id="KW-0808">Transferase</keyword>
<dbReference type="AlphaFoldDB" id="A0A7X2NHQ9"/>
<keyword evidence="2" id="KW-0489">Methyltransferase</keyword>
<protein>
    <submittedName>
        <fullName evidence="2">FkbM family methyltransferase</fullName>
    </submittedName>
</protein>
<accession>A0A7X2NHQ9</accession>
<feature type="domain" description="Methyltransferase FkbM" evidence="1">
    <location>
        <begin position="143"/>
        <end position="296"/>
    </location>
</feature>
<dbReference type="InterPro" id="IPR006342">
    <property type="entry name" value="FkbM_mtfrase"/>
</dbReference>
<gene>
    <name evidence="2" type="ORF">FYJ39_00620</name>
</gene>
<dbReference type="RefSeq" id="WP_154470534.1">
    <property type="nucleotide sequence ID" value="NZ_VUMD01000001.1"/>
</dbReference>
<keyword evidence="3" id="KW-1185">Reference proteome</keyword>
<dbReference type="Pfam" id="PF05050">
    <property type="entry name" value="Methyltransf_21"/>
    <property type="match status" value="1"/>
</dbReference>
<evidence type="ECO:0000313" key="3">
    <source>
        <dbReference type="Proteomes" id="UP000429958"/>
    </source>
</evidence>